<evidence type="ECO:0000313" key="3">
    <source>
        <dbReference type="Proteomes" id="UP000465112"/>
    </source>
</evidence>
<keyword evidence="3" id="KW-1185">Reference proteome</keyword>
<sequence length="163" mass="17950">MKRNYPSGAEKRRKREESKTFLKKLPKLTNFFVMPAADHDNNATTTITSVSTAASEEELPVAADSASPGCSSNIAANVTSKATLQDEEEPSTSAPQFNVGPFSKNTSRILHLKRCLQPEVHKHVAASRSIRDNIKEATKMQLQMSRHHCCVKTAEEKLQVGLS</sequence>
<reference evidence="2 3" key="1">
    <citation type="submission" date="2019-06" db="EMBL/GenBank/DDBJ databases">
        <title>A chromosome-scale genome assembly of the European perch, Perca fluviatilis.</title>
        <authorList>
            <person name="Roques C."/>
            <person name="Zahm M."/>
            <person name="Cabau C."/>
            <person name="Klopp C."/>
            <person name="Bouchez O."/>
            <person name="Donnadieu C."/>
            <person name="Kuhl H."/>
            <person name="Gislard M."/>
            <person name="Guendouz S."/>
            <person name="Journot L."/>
            <person name="Haffray P."/>
            <person name="Bestin A."/>
            <person name="Morvezen R."/>
            <person name="Feron R."/>
            <person name="Wen M."/>
            <person name="Jouanno E."/>
            <person name="Herpin A."/>
            <person name="Schartl M."/>
            <person name="Postlethwait J."/>
            <person name="Schaerlinger B."/>
            <person name="Chardard D."/>
            <person name="Lecocq T."/>
            <person name="Poncet C."/>
            <person name="Jaffrelo L."/>
            <person name="Lampietro C."/>
            <person name="Guiguen Y."/>
        </authorList>
    </citation>
    <scope>NUCLEOTIDE SEQUENCE [LARGE SCALE GENOMIC DNA]</scope>
    <source>
        <tissue evidence="2">Blood</tissue>
    </source>
</reference>
<gene>
    <name evidence="2" type="ORF">PFLUV_G00055590</name>
</gene>
<dbReference type="AlphaFoldDB" id="A0A6A5ELL5"/>
<organism evidence="2 3">
    <name type="scientific">Perca fluviatilis</name>
    <name type="common">European perch</name>
    <dbReference type="NCBI Taxonomy" id="8168"/>
    <lineage>
        <taxon>Eukaryota</taxon>
        <taxon>Metazoa</taxon>
        <taxon>Chordata</taxon>
        <taxon>Craniata</taxon>
        <taxon>Vertebrata</taxon>
        <taxon>Euteleostomi</taxon>
        <taxon>Actinopterygii</taxon>
        <taxon>Neopterygii</taxon>
        <taxon>Teleostei</taxon>
        <taxon>Neoteleostei</taxon>
        <taxon>Acanthomorphata</taxon>
        <taxon>Eupercaria</taxon>
        <taxon>Perciformes</taxon>
        <taxon>Percoidei</taxon>
        <taxon>Percidae</taxon>
        <taxon>Percinae</taxon>
        <taxon>Perca</taxon>
    </lineage>
</organism>
<feature type="region of interest" description="Disordered" evidence="1">
    <location>
        <begin position="1"/>
        <end position="20"/>
    </location>
</feature>
<comment type="caution">
    <text evidence="2">The sequence shown here is derived from an EMBL/GenBank/DDBJ whole genome shotgun (WGS) entry which is preliminary data.</text>
</comment>
<evidence type="ECO:0000313" key="2">
    <source>
        <dbReference type="EMBL" id="KAF1390197.1"/>
    </source>
</evidence>
<accession>A0A6A5ELL5</accession>
<dbReference type="Proteomes" id="UP000465112">
    <property type="component" value="Chromosome 5"/>
</dbReference>
<protein>
    <submittedName>
        <fullName evidence="2">Uncharacterized protein</fullName>
    </submittedName>
</protein>
<evidence type="ECO:0000256" key="1">
    <source>
        <dbReference type="SAM" id="MobiDB-lite"/>
    </source>
</evidence>
<name>A0A6A5ELL5_PERFL</name>
<proteinExistence type="predicted"/>
<dbReference type="EMBL" id="VHII01000005">
    <property type="protein sequence ID" value="KAF1390197.1"/>
    <property type="molecule type" value="Genomic_DNA"/>
</dbReference>